<proteinExistence type="predicted"/>
<keyword evidence="3" id="KW-1185">Reference proteome</keyword>
<evidence type="ECO:0000313" key="2">
    <source>
        <dbReference type="EMBL" id="WWR45883.1"/>
    </source>
</evidence>
<evidence type="ECO:0000256" key="1">
    <source>
        <dbReference type="SAM" id="Phobius"/>
    </source>
</evidence>
<reference evidence="2 3" key="1">
    <citation type="submission" date="2023-10" db="EMBL/GenBank/DDBJ databases">
        <title>Roseovarius strain S88 nov., isolated from a marine algae.</title>
        <authorList>
            <person name="Lee M.W."/>
            <person name="Lee J.K."/>
            <person name="Kim J.M."/>
            <person name="Choi D.G."/>
            <person name="Baek J.H."/>
            <person name="Bayburt H."/>
            <person name="Jung J.J."/>
            <person name="Han D.M."/>
            <person name="Jeon C.O."/>
        </authorList>
    </citation>
    <scope>NUCLEOTIDE SEQUENCE [LARGE SCALE GENOMIC DNA]</scope>
    <source>
        <strain evidence="2 3">S88</strain>
    </source>
</reference>
<feature type="transmembrane region" description="Helical" evidence="1">
    <location>
        <begin position="19"/>
        <end position="37"/>
    </location>
</feature>
<name>A0ABZ2HF70_9RHOB</name>
<dbReference type="Proteomes" id="UP001364156">
    <property type="component" value="Chromosome"/>
</dbReference>
<accession>A0ABZ2HF70</accession>
<protein>
    <submittedName>
        <fullName evidence="2">Uncharacterized protein</fullName>
    </submittedName>
</protein>
<evidence type="ECO:0000313" key="3">
    <source>
        <dbReference type="Proteomes" id="UP001364156"/>
    </source>
</evidence>
<feature type="transmembrane region" description="Helical" evidence="1">
    <location>
        <begin position="43"/>
        <end position="61"/>
    </location>
</feature>
<dbReference type="EMBL" id="CP146069">
    <property type="protein sequence ID" value="WWR45883.1"/>
    <property type="molecule type" value="Genomic_DNA"/>
</dbReference>
<keyword evidence="1" id="KW-0812">Transmembrane</keyword>
<sequence>MTSNSEVLVVVRASPGRRVLGVGALALLGLLAVYVAMARPPGALLWQMFLVVIGGLALWMADAMRRATALAVELTREGLRTSDGEMIARLEDIDSLDRGIFAFKPSNGFLIKLKQKAPARWRPGLWWRMGKRVGIGGVTPGAQSRAMADIVTALIRGDIELD</sequence>
<keyword evidence="1" id="KW-0472">Membrane</keyword>
<gene>
    <name evidence="2" type="ORF">RZ517_13990</name>
</gene>
<organism evidence="2 3">
    <name type="scientific">Roseovarius phycicola</name>
    <dbReference type="NCBI Taxonomy" id="3080976"/>
    <lineage>
        <taxon>Bacteria</taxon>
        <taxon>Pseudomonadati</taxon>
        <taxon>Pseudomonadota</taxon>
        <taxon>Alphaproteobacteria</taxon>
        <taxon>Rhodobacterales</taxon>
        <taxon>Roseobacteraceae</taxon>
        <taxon>Roseovarius</taxon>
    </lineage>
</organism>
<keyword evidence="1" id="KW-1133">Transmembrane helix</keyword>
<dbReference type="RefSeq" id="WP_338548788.1">
    <property type="nucleotide sequence ID" value="NZ_CP146069.1"/>
</dbReference>